<dbReference type="Pfam" id="PF00171">
    <property type="entry name" value="Aldedh"/>
    <property type="match status" value="1"/>
</dbReference>
<protein>
    <submittedName>
        <fullName evidence="6">Succinate-semialdehyde dehydrogenase (NADP(+))</fullName>
    </submittedName>
</protein>
<accession>A0A6G7YEU3</accession>
<dbReference type="Gene3D" id="3.40.605.10">
    <property type="entry name" value="Aldehyde Dehydrogenase, Chain A, domain 1"/>
    <property type="match status" value="1"/>
</dbReference>
<dbReference type="AlphaFoldDB" id="A0A6G7YEU3"/>
<dbReference type="InterPro" id="IPR015590">
    <property type="entry name" value="Aldehyde_DH_dom"/>
</dbReference>
<dbReference type="InterPro" id="IPR016162">
    <property type="entry name" value="Ald_DH_N"/>
</dbReference>
<evidence type="ECO:0000256" key="2">
    <source>
        <dbReference type="ARBA" id="ARBA00023002"/>
    </source>
</evidence>
<dbReference type="InterPro" id="IPR016163">
    <property type="entry name" value="Ald_DH_C"/>
</dbReference>
<organism evidence="6 7">
    <name type="scientific">Nocardioides piscis</name>
    <dbReference type="NCBI Taxonomy" id="2714938"/>
    <lineage>
        <taxon>Bacteria</taxon>
        <taxon>Bacillati</taxon>
        <taxon>Actinomycetota</taxon>
        <taxon>Actinomycetes</taxon>
        <taxon>Propionibacteriales</taxon>
        <taxon>Nocardioidaceae</taxon>
        <taxon>Nocardioides</taxon>
    </lineage>
</organism>
<dbReference type="InterPro" id="IPR016161">
    <property type="entry name" value="Ald_DH/histidinol_DH"/>
</dbReference>
<proteinExistence type="inferred from homology"/>
<dbReference type="FunFam" id="3.40.309.10:FF:000009">
    <property type="entry name" value="Aldehyde dehydrogenase A"/>
    <property type="match status" value="1"/>
</dbReference>
<dbReference type="InterPro" id="IPR029510">
    <property type="entry name" value="Ald_DH_CS_GLU"/>
</dbReference>
<evidence type="ECO:0000313" key="7">
    <source>
        <dbReference type="Proteomes" id="UP000502035"/>
    </source>
</evidence>
<dbReference type="Proteomes" id="UP000502035">
    <property type="component" value="Chromosome"/>
</dbReference>
<comment type="similarity">
    <text evidence="1 4">Belongs to the aldehyde dehydrogenase family.</text>
</comment>
<evidence type="ECO:0000256" key="4">
    <source>
        <dbReference type="RuleBase" id="RU003345"/>
    </source>
</evidence>
<dbReference type="PROSITE" id="PS00687">
    <property type="entry name" value="ALDEHYDE_DEHYDR_GLU"/>
    <property type="match status" value="1"/>
</dbReference>
<dbReference type="RefSeq" id="WP_166316953.1">
    <property type="nucleotide sequence ID" value="NZ_CP049866.1"/>
</dbReference>
<evidence type="ECO:0000256" key="1">
    <source>
        <dbReference type="ARBA" id="ARBA00009986"/>
    </source>
</evidence>
<dbReference type="Gene3D" id="3.40.309.10">
    <property type="entry name" value="Aldehyde Dehydrogenase, Chain A, domain 2"/>
    <property type="match status" value="1"/>
</dbReference>
<reference evidence="6 7" key="1">
    <citation type="submission" date="2020-03" db="EMBL/GenBank/DDBJ databases">
        <title>Nocardioides sp. nov., isolated from fish.</title>
        <authorList>
            <person name="Hyun D.-W."/>
            <person name="Bae J.-W."/>
        </authorList>
    </citation>
    <scope>NUCLEOTIDE SEQUENCE [LARGE SCALE GENOMIC DNA]</scope>
    <source>
        <strain evidence="6 7">HDW12A</strain>
    </source>
</reference>
<sequence>MTLQRPATLADDNLQRLVSRVPSTSGGTWKLTEVYTGEVLVELPQSTPGDIADAFVRSREAQAQWSQWPLKKRLKVFKRFHTLVVDAQDQIADLIQAESGKNRRMAVEETCDIPMVVAHYLKRAPKLLADKQHAGPIPVISGSTEIRQPKGVVGIIAPWNFPFATSISDAIPALVAGNGVVMKPDNKTALSGLYGVELLEKAGLPAGLMQVVCGEGPDVGPTLIDNANYVMFTGSTATGRVVGERAGRNLIGCCLELGGKNPMIVLPDADLDDVVKASLFAAFGNTGQICMHIERMFIHDSLYDDFRRRFVAETEAMVIGASYDYTPELGSLVSVDHMERVRSHVDDAVAKGATVLTGGHPLPDVGPAFFAPTILEGVTPDMLTGSCETFGPVVALHRYTDVDEAIRLANDTDYGLNASVWGTDLDAAMAVARRIEAGNVNINDILATAYASKGTPSGGVKQSGVGARHGDQGLLKYTDCQNVGVLKKQVMGPQPGQDYSAYAKSMRTSLKIMRRLPF</sequence>
<evidence type="ECO:0000259" key="5">
    <source>
        <dbReference type="Pfam" id="PF00171"/>
    </source>
</evidence>
<name>A0A6G7YEU3_9ACTN</name>
<feature type="domain" description="Aldehyde dehydrogenase" evidence="5">
    <location>
        <begin position="27"/>
        <end position="483"/>
    </location>
</feature>
<keyword evidence="7" id="KW-1185">Reference proteome</keyword>
<dbReference type="CDD" id="cd07101">
    <property type="entry name" value="ALDH_SSADH2_GabD2"/>
    <property type="match status" value="1"/>
</dbReference>
<keyword evidence="2 4" id="KW-0560">Oxidoreductase</keyword>
<dbReference type="NCBIfam" id="NF006916">
    <property type="entry name" value="PRK09407.1"/>
    <property type="match status" value="1"/>
</dbReference>
<feature type="active site" evidence="3">
    <location>
        <position position="256"/>
    </location>
</feature>
<dbReference type="PANTHER" id="PTHR11699">
    <property type="entry name" value="ALDEHYDE DEHYDROGENASE-RELATED"/>
    <property type="match status" value="1"/>
</dbReference>
<dbReference type="SUPFAM" id="SSF53720">
    <property type="entry name" value="ALDH-like"/>
    <property type="match status" value="1"/>
</dbReference>
<gene>
    <name evidence="6" type="ORF">G7071_07655</name>
</gene>
<evidence type="ECO:0000256" key="3">
    <source>
        <dbReference type="PROSITE-ProRule" id="PRU10007"/>
    </source>
</evidence>
<evidence type="ECO:0000313" key="6">
    <source>
        <dbReference type="EMBL" id="QIK75325.1"/>
    </source>
</evidence>
<dbReference type="KEGG" id="npi:G7071_07655"/>
<dbReference type="GO" id="GO:0016620">
    <property type="term" value="F:oxidoreductase activity, acting on the aldehyde or oxo group of donors, NAD or NADP as acceptor"/>
    <property type="evidence" value="ECO:0007669"/>
    <property type="project" value="InterPro"/>
</dbReference>
<dbReference type="EMBL" id="CP049866">
    <property type="protein sequence ID" value="QIK75325.1"/>
    <property type="molecule type" value="Genomic_DNA"/>
</dbReference>